<feature type="region of interest" description="Disordered" evidence="1">
    <location>
        <begin position="108"/>
        <end position="137"/>
    </location>
</feature>
<protein>
    <submittedName>
        <fullName evidence="2">Uncharacterized protein</fullName>
    </submittedName>
</protein>
<feature type="compositionally biased region" description="Basic and acidic residues" evidence="1">
    <location>
        <begin position="118"/>
        <end position="130"/>
    </location>
</feature>
<dbReference type="RefSeq" id="XP_010759966.1">
    <property type="nucleotide sequence ID" value="XM_010761664.1"/>
</dbReference>
<feature type="region of interest" description="Disordered" evidence="1">
    <location>
        <begin position="1"/>
        <end position="48"/>
    </location>
</feature>
<organism evidence="2 3">
    <name type="scientific">Paracoccidioides brasiliensis (strain Pb18)</name>
    <dbReference type="NCBI Taxonomy" id="502780"/>
    <lineage>
        <taxon>Eukaryota</taxon>
        <taxon>Fungi</taxon>
        <taxon>Dikarya</taxon>
        <taxon>Ascomycota</taxon>
        <taxon>Pezizomycotina</taxon>
        <taxon>Eurotiomycetes</taxon>
        <taxon>Eurotiomycetidae</taxon>
        <taxon>Onygenales</taxon>
        <taxon>Ajellomycetaceae</taxon>
        <taxon>Paracoccidioides</taxon>
    </lineage>
</organism>
<dbReference type="VEuPathDB" id="FungiDB:PADG_11738"/>
<accession>A0A0A0HXW4</accession>
<dbReference type="EMBL" id="KN275960">
    <property type="protein sequence ID" value="KGM92200.1"/>
    <property type="molecule type" value="Genomic_DNA"/>
</dbReference>
<dbReference type="HOGENOM" id="CLU_1865746_0_0_1"/>
<evidence type="ECO:0000313" key="3">
    <source>
        <dbReference type="Proteomes" id="UP000001628"/>
    </source>
</evidence>
<reference evidence="2 3" key="1">
    <citation type="journal article" date="2011" name="PLoS Genet.">
        <title>Comparative genomic analysis of human fungal pathogens causing paracoccidioidomycosis.</title>
        <authorList>
            <person name="Desjardins C.A."/>
            <person name="Champion M.D."/>
            <person name="Holder J.W."/>
            <person name="Muszewska A."/>
            <person name="Goldberg J."/>
            <person name="Bailao A.M."/>
            <person name="Brigido M.M."/>
            <person name="Ferreira M.E."/>
            <person name="Garcia A.M."/>
            <person name="Grynberg M."/>
            <person name="Gujja S."/>
            <person name="Heiman D.I."/>
            <person name="Henn M.R."/>
            <person name="Kodira C.D."/>
            <person name="Leon-Narvaez H."/>
            <person name="Longo L.V."/>
            <person name="Ma L.J."/>
            <person name="Malavazi I."/>
            <person name="Matsuo A.L."/>
            <person name="Morais F.V."/>
            <person name="Pereira M."/>
            <person name="Rodriguez-Brito S."/>
            <person name="Sakthikumar S."/>
            <person name="Salem-Izacc S.M."/>
            <person name="Sykes S.M."/>
            <person name="Teixeira M.M."/>
            <person name="Vallejo M.C."/>
            <person name="Walter M.E."/>
            <person name="Yandava C."/>
            <person name="Young S."/>
            <person name="Zeng Q."/>
            <person name="Zucker J."/>
            <person name="Felipe M.S."/>
            <person name="Goldman G.H."/>
            <person name="Haas B.J."/>
            <person name="McEwen J.G."/>
            <person name="Nino-Vega G."/>
            <person name="Puccia R."/>
            <person name="San-Blas G."/>
            <person name="Soares C.M."/>
            <person name="Birren B.W."/>
            <person name="Cuomo C.A."/>
        </authorList>
    </citation>
    <scope>NUCLEOTIDE SEQUENCE [LARGE SCALE GENOMIC DNA]</scope>
    <source>
        <strain evidence="2 3">Pb18</strain>
    </source>
</reference>
<dbReference type="GeneID" id="22587635"/>
<keyword evidence="3" id="KW-1185">Reference proteome</keyword>
<proteinExistence type="predicted"/>
<evidence type="ECO:0000313" key="2">
    <source>
        <dbReference type="EMBL" id="KGM92200.1"/>
    </source>
</evidence>
<evidence type="ECO:0000256" key="1">
    <source>
        <dbReference type="SAM" id="MobiDB-lite"/>
    </source>
</evidence>
<sequence length="137" mass="14430">MARPRAAKIYASTIDEHGTAKSTGSMQSSTTNNNAEFNGTSMPTSVSAVGSGYVSVSQTNRNQLSPSLSSHGPGAAAMIHKQKGGVKALPPGVPVGTNFLDGIHEQGAYSWEPGRAPLEQDRHRQQEREISGGGRRQ</sequence>
<dbReference type="AlphaFoldDB" id="A0A0A0HXW4"/>
<dbReference type="Proteomes" id="UP000001628">
    <property type="component" value="Unassembled WGS sequence"/>
</dbReference>
<feature type="compositionally biased region" description="Polar residues" evidence="1">
    <location>
        <begin position="20"/>
        <end position="44"/>
    </location>
</feature>
<dbReference type="InParanoid" id="A0A0A0HXW4"/>
<dbReference type="KEGG" id="pbn:PADG_11738"/>
<name>A0A0A0HXW4_PARBD</name>
<gene>
    <name evidence="2" type="ORF">PADG_11738</name>
</gene>